<reference evidence="1" key="1">
    <citation type="submission" date="2014-11" db="EMBL/GenBank/DDBJ databases">
        <authorList>
            <person name="Amaro Gonzalez C."/>
        </authorList>
    </citation>
    <scope>NUCLEOTIDE SEQUENCE</scope>
</reference>
<evidence type="ECO:0000313" key="1">
    <source>
        <dbReference type="EMBL" id="JAH30985.1"/>
    </source>
</evidence>
<name>A0A0E9RRH1_ANGAN</name>
<organism evidence="1">
    <name type="scientific">Anguilla anguilla</name>
    <name type="common">European freshwater eel</name>
    <name type="synonym">Muraena anguilla</name>
    <dbReference type="NCBI Taxonomy" id="7936"/>
    <lineage>
        <taxon>Eukaryota</taxon>
        <taxon>Metazoa</taxon>
        <taxon>Chordata</taxon>
        <taxon>Craniata</taxon>
        <taxon>Vertebrata</taxon>
        <taxon>Euteleostomi</taxon>
        <taxon>Actinopterygii</taxon>
        <taxon>Neopterygii</taxon>
        <taxon>Teleostei</taxon>
        <taxon>Anguilliformes</taxon>
        <taxon>Anguillidae</taxon>
        <taxon>Anguilla</taxon>
    </lineage>
</organism>
<dbReference type="AlphaFoldDB" id="A0A0E9RRH1"/>
<proteinExistence type="predicted"/>
<protein>
    <submittedName>
        <fullName evidence="1">Uncharacterized protein</fullName>
    </submittedName>
</protein>
<sequence>MCSSAEQRKLNTRMFCHSRSCSEAKGRGLCHHFVSRVCSGNRGFFEVETALY</sequence>
<reference evidence="1" key="2">
    <citation type="journal article" date="2015" name="Fish Shellfish Immunol.">
        <title>Early steps in the European eel (Anguilla anguilla)-Vibrio vulnificus interaction in the gills: Role of the RtxA13 toxin.</title>
        <authorList>
            <person name="Callol A."/>
            <person name="Pajuelo D."/>
            <person name="Ebbesson L."/>
            <person name="Teles M."/>
            <person name="MacKenzie S."/>
            <person name="Amaro C."/>
        </authorList>
    </citation>
    <scope>NUCLEOTIDE SEQUENCE</scope>
</reference>
<dbReference type="EMBL" id="GBXM01077592">
    <property type="protein sequence ID" value="JAH30985.1"/>
    <property type="molecule type" value="Transcribed_RNA"/>
</dbReference>
<accession>A0A0E9RRH1</accession>